<protein>
    <submittedName>
        <fullName evidence="2">Uncharacterized protein</fullName>
    </submittedName>
</protein>
<proteinExistence type="predicted"/>
<reference evidence="2 3" key="1">
    <citation type="submission" date="2022-11" db="EMBL/GenBank/DDBJ databases">
        <title>Mucor velutinosus strain NIH1002 WGS.</title>
        <authorList>
            <person name="Subramanian P."/>
            <person name="Mullikin J.C."/>
            <person name="Segre J.A."/>
            <person name="Zelazny A.M."/>
        </authorList>
    </citation>
    <scope>NUCLEOTIDE SEQUENCE [LARGE SCALE GENOMIC DNA]</scope>
    <source>
        <strain evidence="2 3">NIH1002</strain>
    </source>
</reference>
<dbReference type="GeneID" id="89949216"/>
<keyword evidence="3" id="KW-1185">Reference proteome</keyword>
<dbReference type="Proteomes" id="UP001304243">
    <property type="component" value="Unassembled WGS sequence"/>
</dbReference>
<dbReference type="AlphaFoldDB" id="A0AAN7DA07"/>
<keyword evidence="1" id="KW-0732">Signal</keyword>
<evidence type="ECO:0000313" key="2">
    <source>
        <dbReference type="EMBL" id="KAK4513528.1"/>
    </source>
</evidence>
<feature type="chain" id="PRO_5043031573" evidence="1">
    <location>
        <begin position="22"/>
        <end position="81"/>
    </location>
</feature>
<organism evidence="2 3">
    <name type="scientific">Mucor velutinosus</name>
    <dbReference type="NCBI Taxonomy" id="708070"/>
    <lineage>
        <taxon>Eukaryota</taxon>
        <taxon>Fungi</taxon>
        <taxon>Fungi incertae sedis</taxon>
        <taxon>Mucoromycota</taxon>
        <taxon>Mucoromycotina</taxon>
        <taxon>Mucoromycetes</taxon>
        <taxon>Mucorales</taxon>
        <taxon>Mucorineae</taxon>
        <taxon>Mucoraceae</taxon>
        <taxon>Mucor</taxon>
    </lineage>
</organism>
<evidence type="ECO:0000256" key="1">
    <source>
        <dbReference type="SAM" id="SignalP"/>
    </source>
</evidence>
<dbReference type="EMBL" id="JASEJX010000016">
    <property type="protein sequence ID" value="KAK4513528.1"/>
    <property type="molecule type" value="Genomic_DNA"/>
</dbReference>
<accession>A0AAN7DA07</accession>
<dbReference type="RefSeq" id="XP_064680194.1">
    <property type="nucleotide sequence ID" value="XM_064824817.1"/>
</dbReference>
<name>A0AAN7DA07_9FUNG</name>
<gene>
    <name evidence="2" type="ORF">ATC70_005530</name>
</gene>
<sequence length="81" mass="9133">MKLALLSTVFTLLMLNTLVMAQGLHWICTCFHPQYDRGCCGEVGYTMEVDGNVCNIPRKDEASMEKFRTCCNGIEGYTKCK</sequence>
<comment type="caution">
    <text evidence="2">The sequence shown here is derived from an EMBL/GenBank/DDBJ whole genome shotgun (WGS) entry which is preliminary data.</text>
</comment>
<evidence type="ECO:0000313" key="3">
    <source>
        <dbReference type="Proteomes" id="UP001304243"/>
    </source>
</evidence>
<feature type="signal peptide" evidence="1">
    <location>
        <begin position="1"/>
        <end position="21"/>
    </location>
</feature>